<keyword evidence="5" id="KW-1185">Reference proteome</keyword>
<keyword evidence="1" id="KW-0175">Coiled coil</keyword>
<feature type="region of interest" description="Disordered" evidence="2">
    <location>
        <begin position="104"/>
        <end position="214"/>
    </location>
</feature>
<dbReference type="EMBL" id="JANPWB010000008">
    <property type="protein sequence ID" value="KAJ1160609.1"/>
    <property type="molecule type" value="Genomic_DNA"/>
</dbReference>
<dbReference type="Pfam" id="PF23057">
    <property type="entry name" value="RBD_ZCCHC3_1st"/>
    <property type="match status" value="1"/>
</dbReference>
<name>A0AAV7SAP7_PLEWA</name>
<proteinExistence type="predicted"/>
<organism evidence="4 5">
    <name type="scientific">Pleurodeles waltl</name>
    <name type="common">Iberian ribbed newt</name>
    <dbReference type="NCBI Taxonomy" id="8319"/>
    <lineage>
        <taxon>Eukaryota</taxon>
        <taxon>Metazoa</taxon>
        <taxon>Chordata</taxon>
        <taxon>Craniata</taxon>
        <taxon>Vertebrata</taxon>
        <taxon>Euteleostomi</taxon>
        <taxon>Amphibia</taxon>
        <taxon>Batrachia</taxon>
        <taxon>Caudata</taxon>
        <taxon>Salamandroidea</taxon>
        <taxon>Salamandridae</taxon>
        <taxon>Pleurodelinae</taxon>
        <taxon>Pleurodeles</taxon>
    </lineage>
</organism>
<evidence type="ECO:0000313" key="5">
    <source>
        <dbReference type="Proteomes" id="UP001066276"/>
    </source>
</evidence>
<gene>
    <name evidence="4" type="ORF">NDU88_001105</name>
</gene>
<reference evidence="4" key="1">
    <citation type="journal article" date="2022" name="bioRxiv">
        <title>Sequencing and chromosome-scale assembly of the giantPleurodeles waltlgenome.</title>
        <authorList>
            <person name="Brown T."/>
            <person name="Elewa A."/>
            <person name="Iarovenko S."/>
            <person name="Subramanian E."/>
            <person name="Araus A.J."/>
            <person name="Petzold A."/>
            <person name="Susuki M."/>
            <person name="Suzuki K.-i.T."/>
            <person name="Hayashi T."/>
            <person name="Toyoda A."/>
            <person name="Oliveira C."/>
            <person name="Osipova E."/>
            <person name="Leigh N.D."/>
            <person name="Simon A."/>
            <person name="Yun M.H."/>
        </authorList>
    </citation>
    <scope>NUCLEOTIDE SEQUENCE</scope>
    <source>
        <strain evidence="4">20211129_DDA</strain>
        <tissue evidence="4">Liver</tissue>
    </source>
</reference>
<protein>
    <recommendedName>
        <fullName evidence="3">Zinc finger CCHC domain-containing protein</fullName>
    </recommendedName>
</protein>
<feature type="domain" description="Zinc finger CCHC" evidence="3">
    <location>
        <begin position="8"/>
        <end position="82"/>
    </location>
</feature>
<dbReference type="InterPro" id="IPR057810">
    <property type="entry name" value="RBD_ZCCHC3_1st"/>
</dbReference>
<evidence type="ECO:0000256" key="1">
    <source>
        <dbReference type="SAM" id="Coils"/>
    </source>
</evidence>
<comment type="caution">
    <text evidence="4">The sequence shown here is derived from an EMBL/GenBank/DDBJ whole genome shotgun (WGS) entry which is preliminary data.</text>
</comment>
<feature type="coiled-coil region" evidence="1">
    <location>
        <begin position="285"/>
        <end position="312"/>
    </location>
</feature>
<dbReference type="Proteomes" id="UP001066276">
    <property type="component" value="Chromosome 4_2"/>
</dbReference>
<evidence type="ECO:0000313" key="4">
    <source>
        <dbReference type="EMBL" id="KAJ1160609.1"/>
    </source>
</evidence>
<evidence type="ECO:0000259" key="3">
    <source>
        <dbReference type="Pfam" id="PF23057"/>
    </source>
</evidence>
<sequence length="338" mass="37790">MAVSRARRNVVRFSAVEDVKMDGLLFSRSVLQKELGFRPDQIDYLFAFPGGKVFEVIFTFDLFEQCLERFKERNDSAPLKVFSINALTQFQKRWVNVSMFNEDPGPPEARGDVAQTGDLPQEEKYGRRRCGTLRQGRPLGSARVPHTKPQPPEAWRRDLAAGTRRGSFVSAEDRRRDRRKPRTYGGPGSGAVTMEKPKNGKGGTPAGPSQRDRMCEKTGGTVALMQHTEGILAALQDSKNVLESQIATLAGEVGLLRNNHNKLKDRVITTEVTMQEMTPQVTPQVKALTQKITLMENEVRTLANKVEDAESRSRCHNIHLVGVPERAEGPSIELHIET</sequence>
<dbReference type="AlphaFoldDB" id="A0AAV7SAP7"/>
<evidence type="ECO:0000256" key="2">
    <source>
        <dbReference type="SAM" id="MobiDB-lite"/>
    </source>
</evidence>
<accession>A0AAV7SAP7</accession>